<keyword evidence="2" id="KW-1185">Reference proteome</keyword>
<evidence type="ECO:0000313" key="1">
    <source>
        <dbReference type="EMBL" id="OAZ45758.1"/>
    </source>
</evidence>
<accession>A0ABX2WNP6</accession>
<organism evidence="1 2">
    <name type="scientific">Microbacterium arborescens</name>
    <dbReference type="NCBI Taxonomy" id="33883"/>
    <lineage>
        <taxon>Bacteria</taxon>
        <taxon>Bacillati</taxon>
        <taxon>Actinomycetota</taxon>
        <taxon>Actinomycetes</taxon>
        <taxon>Micrococcales</taxon>
        <taxon>Microbacteriaceae</taxon>
        <taxon>Microbacterium</taxon>
    </lineage>
</organism>
<reference evidence="2" key="1">
    <citation type="submission" date="2016-06" db="EMBL/GenBank/DDBJ databases">
        <title>Genome sequencing of cellulolytic organisms.</title>
        <authorList>
            <person name="Bohra V."/>
            <person name="Dafale N.A."/>
            <person name="Purohit H.J."/>
        </authorList>
    </citation>
    <scope>NUCLEOTIDE SEQUENCE [LARGE SCALE GENOMIC DNA]</scope>
    <source>
        <strain evidence="2">ND21</strain>
    </source>
</reference>
<protein>
    <submittedName>
        <fullName evidence="1">Uncharacterized protein</fullName>
    </submittedName>
</protein>
<proteinExistence type="predicted"/>
<sequence length="96" mass="11066">MTPDLTTTPLPPRSRTDHTPRWEVRFERKRVGYLGERKIGRSSSWVFQAYVLISDRTIDLELDPDFERHCEVILQAWRAPSSSVPARYALGLPDPG</sequence>
<evidence type="ECO:0000313" key="2">
    <source>
        <dbReference type="Proteomes" id="UP000093918"/>
    </source>
</evidence>
<dbReference type="Proteomes" id="UP000093918">
    <property type="component" value="Unassembled WGS sequence"/>
</dbReference>
<dbReference type="EMBL" id="LZEM01000001">
    <property type="protein sequence ID" value="OAZ45758.1"/>
    <property type="molecule type" value="Genomic_DNA"/>
</dbReference>
<name>A0ABX2WNP6_9MICO</name>
<gene>
    <name evidence="1" type="ORF">A9Z40_01260</name>
</gene>
<dbReference type="RefSeq" id="WP_064955058.1">
    <property type="nucleotide sequence ID" value="NZ_LZEM01000001.1"/>
</dbReference>
<comment type="caution">
    <text evidence="1">The sequence shown here is derived from an EMBL/GenBank/DDBJ whole genome shotgun (WGS) entry which is preliminary data.</text>
</comment>